<keyword evidence="2" id="KW-1185">Reference proteome</keyword>
<comment type="caution">
    <text evidence="1">The sequence shown here is derived from an EMBL/GenBank/DDBJ whole genome shotgun (WGS) entry which is preliminary data.</text>
</comment>
<organism evidence="1 2">
    <name type="scientific">Colletotrichum chrysophilum</name>
    <dbReference type="NCBI Taxonomy" id="1836956"/>
    <lineage>
        <taxon>Eukaryota</taxon>
        <taxon>Fungi</taxon>
        <taxon>Dikarya</taxon>
        <taxon>Ascomycota</taxon>
        <taxon>Pezizomycotina</taxon>
        <taxon>Sordariomycetes</taxon>
        <taxon>Hypocreomycetidae</taxon>
        <taxon>Glomerellales</taxon>
        <taxon>Glomerellaceae</taxon>
        <taxon>Colletotrichum</taxon>
        <taxon>Colletotrichum gloeosporioides species complex</taxon>
    </lineage>
</organism>
<evidence type="ECO:0000313" key="1">
    <source>
        <dbReference type="EMBL" id="KAK1854800.1"/>
    </source>
</evidence>
<evidence type="ECO:0000313" key="2">
    <source>
        <dbReference type="Proteomes" id="UP001243330"/>
    </source>
</evidence>
<protein>
    <submittedName>
        <fullName evidence="1">Uncharacterized protein</fullName>
    </submittedName>
</protein>
<sequence>MAREMRRLPVEIHRTTAPKTPRAVELPLHLVRIPSPARELRSTHLYLHSCLHLDALLFAALLSGLLPRVPGHLPPTIINRPGGIAHGLWQAKYAQSNSLPAPSYAQGPV</sequence>
<accession>A0AAD9AY40</accession>
<reference evidence="1" key="1">
    <citation type="submission" date="2023-01" db="EMBL/GenBank/DDBJ databases">
        <title>Colletotrichum chrysophilum M932 genome sequence.</title>
        <authorList>
            <person name="Baroncelli R."/>
        </authorList>
    </citation>
    <scope>NUCLEOTIDE SEQUENCE</scope>
    <source>
        <strain evidence="1">M932</strain>
    </source>
</reference>
<dbReference type="Proteomes" id="UP001243330">
    <property type="component" value="Unassembled WGS sequence"/>
</dbReference>
<dbReference type="EMBL" id="JAQOWY010000031">
    <property type="protein sequence ID" value="KAK1854800.1"/>
    <property type="molecule type" value="Genomic_DNA"/>
</dbReference>
<proteinExistence type="predicted"/>
<dbReference type="AlphaFoldDB" id="A0AAD9AY40"/>
<name>A0AAD9AY40_9PEZI</name>
<gene>
    <name evidence="1" type="ORF">CCHR01_02611</name>
</gene>